<dbReference type="Gene3D" id="3.30.420.40">
    <property type="match status" value="1"/>
</dbReference>
<dbReference type="EMBL" id="CP029752">
    <property type="protein sequence ID" value="QFG77046.1"/>
    <property type="molecule type" value="Genomic_DNA"/>
</dbReference>
<name>A0A5P6AAQ1_RAOPL</name>
<protein>
    <submittedName>
        <fullName evidence="1">Uncharacterized protein</fullName>
    </submittedName>
</protein>
<reference evidence="1" key="1">
    <citation type="submission" date="2018-05" db="EMBL/GenBank/DDBJ databases">
        <title>Bacterial isolates from healthy term breastfed infants carrying antibiotic resistance genes.</title>
        <authorList>
            <person name="Casaburi G."/>
        </authorList>
    </citation>
    <scope>NUCLEOTIDE SEQUENCE [LARGE SCALE GENOMIC DNA]</scope>
    <source>
        <strain evidence="1">7084_4</strain>
    </source>
</reference>
<dbReference type="AlphaFoldDB" id="A0A5P6AAQ1"/>
<accession>A0A5P6AAQ1</accession>
<gene>
    <name evidence="1" type="ORF">DMB90_24600</name>
</gene>
<organism evidence="1">
    <name type="scientific">Raoultella planticola</name>
    <name type="common">Klebsiella planticola</name>
    <dbReference type="NCBI Taxonomy" id="575"/>
    <lineage>
        <taxon>Bacteria</taxon>
        <taxon>Pseudomonadati</taxon>
        <taxon>Pseudomonadota</taxon>
        <taxon>Gammaproteobacteria</taxon>
        <taxon>Enterobacterales</taxon>
        <taxon>Enterobacteriaceae</taxon>
        <taxon>Klebsiella/Raoultella group</taxon>
        <taxon>Raoultella</taxon>
    </lineage>
</organism>
<sequence length="135" mass="14131">MLAAAKLSPSLFSPLVHAGTSIGHITPEVAGLTGLADDVQVAIAGHDHMCGSVAVGLNNENQILNSTGTTEGLLVVTEAVNNSRSFSVPGSLTGSMFCRGFILCMPRCLRLATPLNGSETCLNSICLLFCAWWIR</sequence>
<evidence type="ECO:0000313" key="1">
    <source>
        <dbReference type="EMBL" id="QFG77046.1"/>
    </source>
</evidence>
<proteinExistence type="predicted"/>